<keyword evidence="8" id="KW-1185">Reference proteome</keyword>
<dbReference type="HAMAP" id="MF_00337">
    <property type="entry name" value="Exonuc_7_S"/>
    <property type="match status" value="1"/>
</dbReference>
<dbReference type="PIRSF" id="PIRSF006488">
    <property type="entry name" value="Exonuc_VII_S"/>
    <property type="match status" value="1"/>
</dbReference>
<comment type="subunit">
    <text evidence="6">Heterooligomer composed of large and small subunits.</text>
</comment>
<dbReference type="Gene3D" id="1.10.287.1040">
    <property type="entry name" value="Exonuclease VII, small subunit"/>
    <property type="match status" value="1"/>
</dbReference>
<dbReference type="Pfam" id="PF02609">
    <property type="entry name" value="Exonuc_VII_S"/>
    <property type="match status" value="1"/>
</dbReference>
<dbReference type="InterPro" id="IPR003761">
    <property type="entry name" value="Exonuc_VII_S"/>
</dbReference>
<dbReference type="EC" id="3.1.11.6" evidence="6"/>
<dbReference type="SUPFAM" id="SSF116842">
    <property type="entry name" value="XseB-like"/>
    <property type="match status" value="1"/>
</dbReference>
<evidence type="ECO:0000313" key="8">
    <source>
        <dbReference type="Proteomes" id="UP000294854"/>
    </source>
</evidence>
<reference evidence="7 8" key="1">
    <citation type="journal article" date="2019" name="Appl. Microbiol. Biotechnol.">
        <title>Uncovering carbohydrate metabolism through a genotype-phenotype association study of 56 lactic acid bacteria genomes.</title>
        <authorList>
            <person name="Buron-Moles G."/>
            <person name="Chailyan A."/>
            <person name="Dolejs I."/>
            <person name="Forster J."/>
            <person name="Miks M.H."/>
        </authorList>
    </citation>
    <scope>NUCLEOTIDE SEQUENCE [LARGE SCALE GENOMIC DNA]</scope>
    <source>
        <strain evidence="7 8">ATCC 49373</strain>
    </source>
</reference>
<dbReference type="EMBL" id="PUFO01000010">
    <property type="protein sequence ID" value="TDG80417.1"/>
    <property type="molecule type" value="Genomic_DNA"/>
</dbReference>
<evidence type="ECO:0000256" key="4">
    <source>
        <dbReference type="ARBA" id="ARBA00022801"/>
    </source>
</evidence>
<evidence type="ECO:0000256" key="3">
    <source>
        <dbReference type="ARBA" id="ARBA00022722"/>
    </source>
</evidence>
<dbReference type="NCBIfam" id="NF002138">
    <property type="entry name" value="PRK00977.1-2"/>
    <property type="match status" value="1"/>
</dbReference>
<evidence type="ECO:0000256" key="6">
    <source>
        <dbReference type="HAMAP-Rule" id="MF_00337"/>
    </source>
</evidence>
<dbReference type="NCBIfam" id="TIGR01280">
    <property type="entry name" value="xseB"/>
    <property type="match status" value="1"/>
</dbReference>
<keyword evidence="3 6" id="KW-0540">Nuclease</keyword>
<accession>A0A4R5NTA3</accession>
<dbReference type="RefSeq" id="WP_010619907.1">
    <property type="nucleotide sequence ID" value="NZ_CP042371.1"/>
</dbReference>
<organism evidence="7 8">
    <name type="scientific">Secundilactobacillus malefermentans</name>
    <dbReference type="NCBI Taxonomy" id="176292"/>
    <lineage>
        <taxon>Bacteria</taxon>
        <taxon>Bacillati</taxon>
        <taxon>Bacillota</taxon>
        <taxon>Bacilli</taxon>
        <taxon>Lactobacillales</taxon>
        <taxon>Lactobacillaceae</taxon>
        <taxon>Secundilactobacillus</taxon>
    </lineage>
</organism>
<protein>
    <recommendedName>
        <fullName evidence="6">Exodeoxyribonuclease 7 small subunit</fullName>
        <ecNumber evidence="6">3.1.11.6</ecNumber>
    </recommendedName>
    <alternativeName>
        <fullName evidence="6">Exodeoxyribonuclease VII small subunit</fullName>
        <shortName evidence="6">Exonuclease VII small subunit</shortName>
    </alternativeName>
</protein>
<evidence type="ECO:0000256" key="1">
    <source>
        <dbReference type="ARBA" id="ARBA00009998"/>
    </source>
</evidence>
<keyword evidence="4 6" id="KW-0378">Hydrolase</keyword>
<keyword evidence="2 6" id="KW-0963">Cytoplasm</keyword>
<comment type="catalytic activity">
    <reaction evidence="6">
        <text>Exonucleolytic cleavage in either 5'- to 3'- or 3'- to 5'-direction to yield nucleoside 5'-phosphates.</text>
        <dbReference type="EC" id="3.1.11.6"/>
    </reaction>
</comment>
<comment type="similarity">
    <text evidence="1 6">Belongs to the XseB family.</text>
</comment>
<dbReference type="PANTHER" id="PTHR34137:SF1">
    <property type="entry name" value="EXODEOXYRIBONUCLEASE 7 SMALL SUBUNIT"/>
    <property type="match status" value="1"/>
</dbReference>
<dbReference type="GO" id="GO:0005829">
    <property type="term" value="C:cytosol"/>
    <property type="evidence" value="ECO:0007669"/>
    <property type="project" value="TreeGrafter"/>
</dbReference>
<keyword evidence="5 6" id="KW-0269">Exonuclease</keyword>
<dbReference type="GO" id="GO:0006308">
    <property type="term" value="P:DNA catabolic process"/>
    <property type="evidence" value="ECO:0007669"/>
    <property type="project" value="UniProtKB-UniRule"/>
</dbReference>
<dbReference type="AlphaFoldDB" id="A0A4R5NTA3"/>
<evidence type="ECO:0000256" key="2">
    <source>
        <dbReference type="ARBA" id="ARBA00022490"/>
    </source>
</evidence>
<comment type="subcellular location">
    <subcellularLocation>
        <location evidence="6">Cytoplasm</location>
    </subcellularLocation>
</comment>
<dbReference type="OrthoDB" id="9798666at2"/>
<comment type="caution">
    <text evidence="7">The sequence shown here is derived from an EMBL/GenBank/DDBJ whole genome shotgun (WGS) entry which is preliminary data.</text>
</comment>
<dbReference type="STRING" id="1122149.FD44_GL001252"/>
<gene>
    <name evidence="6" type="primary">xseB</name>
    <name evidence="7" type="ORF">C5L31_000783</name>
</gene>
<proteinExistence type="inferred from homology"/>
<dbReference type="GO" id="GO:0008855">
    <property type="term" value="F:exodeoxyribonuclease VII activity"/>
    <property type="evidence" value="ECO:0007669"/>
    <property type="project" value="UniProtKB-UniRule"/>
</dbReference>
<dbReference type="PANTHER" id="PTHR34137">
    <property type="entry name" value="EXODEOXYRIBONUCLEASE 7 SMALL SUBUNIT"/>
    <property type="match status" value="1"/>
</dbReference>
<name>A0A4R5NTA3_9LACO</name>
<dbReference type="GO" id="GO:0009318">
    <property type="term" value="C:exodeoxyribonuclease VII complex"/>
    <property type="evidence" value="ECO:0007669"/>
    <property type="project" value="UniProtKB-UniRule"/>
</dbReference>
<evidence type="ECO:0000256" key="5">
    <source>
        <dbReference type="ARBA" id="ARBA00022839"/>
    </source>
</evidence>
<sequence>MSEQSKEKQPTFEEKLADLETIVNQLEQGDVPLESALDQFQKGVNLSKDLQKTLENADQTLAKLMSDDGKEVAFEKPAGDESHD</sequence>
<evidence type="ECO:0000313" key="7">
    <source>
        <dbReference type="EMBL" id="TDG80417.1"/>
    </source>
</evidence>
<dbReference type="InterPro" id="IPR037004">
    <property type="entry name" value="Exonuc_VII_ssu_sf"/>
</dbReference>
<comment type="function">
    <text evidence="6">Bidirectionally degrades single-stranded DNA into large acid-insoluble oligonucleotides, which are then degraded further into small acid-soluble oligonucleotides.</text>
</comment>
<dbReference type="Proteomes" id="UP000294854">
    <property type="component" value="Unassembled WGS sequence"/>
</dbReference>